<keyword evidence="2" id="KW-1185">Reference proteome</keyword>
<dbReference type="Proteomes" id="UP000639704">
    <property type="component" value="Segment"/>
</dbReference>
<reference evidence="1" key="1">
    <citation type="submission" date="2020-01" db="EMBL/GenBank/DDBJ databases">
        <title>Patterns of diversity and host range of bacteriophage communities associated with bean-nodulatin bacteria.</title>
        <authorList>
            <person name="Vann Cauwenberghe J."/>
            <person name="Santamaria R.I."/>
            <person name="Bustos P."/>
            <person name="Juarez S."/>
            <person name="Gonzalez V."/>
        </authorList>
    </citation>
    <scope>NUCLEOTIDE SEQUENCE</scope>
</reference>
<sequence>MADGVVMRRLNSLKYGMDRRALIRTPGTTPHLPISFGGEPVGPPPLPTPLVLDLFASTAGYSTSASNCTVSAVPSAIPGVAGGLKLTTNAVGSGSGIAGPKTLAEQYDPAVDFGDTIAVMVDWERWAANQIQFEIGRDSTYGGVSITANTDYAVPGPTWMAFPKSSFPNMPVGEGPIKLRPRYSTRTPSNAEVMYYAAVANCRGEPTLALRLDDDWESAFTRVLPFFQNELGPDAFFSVMVNPNAIGQPSRNSLANLQAMYAAGMDMCCDSPSDNGYFFWDNPAGSVEQMLTVRQYLIDNGMPRGAIHGCYPGGQYAATDTVPSGVHGGPPNIGVRSNDIVATGTNVVTYTTLVSPAPTGTVPAVGMKVFGGFGANKINGYTVMDVTGNTITFGEGENVNAAVTRLAFVDLSSPFTVPALPNAFAAAGCGIWTTTTGGGTSGSASYLPNFTRFGFGGRMQMMPGQGYTNGVLANMKLDLEKVAAVGGTLFPYVHNVFAGATGLDMDEDLFYEWLLYAKSLGFKFRTYNQVYERDRLGYQQLLAA</sequence>
<proteinExistence type="predicted"/>
<protein>
    <submittedName>
        <fullName evidence="1">Uncharacterized protein</fullName>
    </submittedName>
</protein>
<organism evidence="1 2">
    <name type="scientific">Rhizobium phage RHph_I38</name>
    <dbReference type="NCBI Taxonomy" id="2509734"/>
    <lineage>
        <taxon>Viruses</taxon>
        <taxon>Duplodnaviria</taxon>
        <taxon>Heunggongvirae</taxon>
        <taxon>Uroviricota</taxon>
        <taxon>Caudoviricetes</taxon>
        <taxon>Autographivirales</taxon>
        <taxon>Dunnvirinae</taxon>
        <taxon>Cuernavacavirus</taxon>
        <taxon>Cuernavacavirus RHphI38</taxon>
    </lineage>
</organism>
<accession>A0A7S5RIX5</accession>
<evidence type="ECO:0000313" key="2">
    <source>
        <dbReference type="Proteomes" id="UP000639704"/>
    </source>
</evidence>
<name>A0A7S5RIX5_9CAUD</name>
<evidence type="ECO:0000313" key="1">
    <source>
        <dbReference type="EMBL" id="QIG73214.1"/>
    </source>
</evidence>
<dbReference type="EMBL" id="MN988529">
    <property type="protein sequence ID" value="QIG73214.1"/>
    <property type="molecule type" value="Genomic_DNA"/>
</dbReference>
<gene>
    <name evidence="1" type="ORF">EVC01_050</name>
</gene>